<dbReference type="SMART" id="SM01403">
    <property type="entry name" value="Ribosomal_S10"/>
    <property type="match status" value="1"/>
</dbReference>
<evidence type="ECO:0000256" key="1">
    <source>
        <dbReference type="ARBA" id="ARBA00004173"/>
    </source>
</evidence>
<dbReference type="STRING" id="595528.A0A0D2WWV7"/>
<dbReference type="InParanoid" id="A0A0D2WWV7"/>
<dbReference type="InterPro" id="IPR040055">
    <property type="entry name" value="Ribosomal_uS10m"/>
</dbReference>
<evidence type="ECO:0000256" key="2">
    <source>
        <dbReference type="ARBA" id="ARBA00007102"/>
    </source>
</evidence>
<feature type="region of interest" description="Disordered" evidence="8">
    <location>
        <begin position="65"/>
        <end position="105"/>
    </location>
</feature>
<dbReference type="eggNOG" id="KOG3321">
    <property type="taxonomic scope" value="Eukaryota"/>
</dbReference>
<feature type="compositionally biased region" description="Low complexity" evidence="8">
    <location>
        <begin position="383"/>
        <end position="402"/>
    </location>
</feature>
<dbReference type="RefSeq" id="XP_004343234.1">
    <property type="nucleotide sequence ID" value="XM_004343184.2"/>
</dbReference>
<dbReference type="PANTHER" id="PTHR13334:SF4">
    <property type="entry name" value="SMALL RIBOSOMAL SUBUNIT PROTEIN US10M"/>
    <property type="match status" value="1"/>
</dbReference>
<evidence type="ECO:0000256" key="4">
    <source>
        <dbReference type="ARBA" id="ARBA00023128"/>
    </source>
</evidence>
<evidence type="ECO:0000256" key="6">
    <source>
        <dbReference type="ARBA" id="ARBA00035261"/>
    </source>
</evidence>
<feature type="compositionally biased region" description="Low complexity" evidence="8">
    <location>
        <begin position="79"/>
        <end position="92"/>
    </location>
</feature>
<evidence type="ECO:0000313" key="11">
    <source>
        <dbReference type="Proteomes" id="UP000008743"/>
    </source>
</evidence>
<evidence type="ECO:0000256" key="3">
    <source>
        <dbReference type="ARBA" id="ARBA00022980"/>
    </source>
</evidence>
<feature type="domain" description="Small ribosomal subunit protein uS10" evidence="9">
    <location>
        <begin position="462"/>
        <end position="559"/>
    </location>
</feature>
<keyword evidence="3" id="KW-0689">Ribosomal protein</keyword>
<dbReference type="OrthoDB" id="366214at2759"/>
<dbReference type="InterPro" id="IPR001848">
    <property type="entry name" value="Ribosomal_uS10"/>
</dbReference>
<evidence type="ECO:0000313" key="10">
    <source>
        <dbReference type="EMBL" id="KJE97535.1"/>
    </source>
</evidence>
<dbReference type="PANTHER" id="PTHR13334">
    <property type="entry name" value="MITOCHONDRIAL 28S RIBOSOMAL PROTEIN S10"/>
    <property type="match status" value="1"/>
</dbReference>
<accession>A0A0D2WWV7</accession>
<evidence type="ECO:0000256" key="5">
    <source>
        <dbReference type="ARBA" id="ARBA00023274"/>
    </source>
</evidence>
<keyword evidence="4" id="KW-0496">Mitochondrion</keyword>
<keyword evidence="5" id="KW-0687">Ribonucleoprotein</keyword>
<evidence type="ECO:0000256" key="8">
    <source>
        <dbReference type="SAM" id="MobiDB-lite"/>
    </source>
</evidence>
<protein>
    <recommendedName>
        <fullName evidence="6">Small ribosomal subunit protein uS10m</fullName>
    </recommendedName>
    <alternativeName>
        <fullName evidence="7">28S ribosomal protein S10, mitochondrial</fullName>
    </alternativeName>
</protein>
<keyword evidence="11" id="KW-1185">Reference proteome</keyword>
<dbReference type="AlphaFoldDB" id="A0A0D2WWV7"/>
<dbReference type="GO" id="GO:0005763">
    <property type="term" value="C:mitochondrial small ribosomal subunit"/>
    <property type="evidence" value="ECO:0007669"/>
    <property type="project" value="InterPro"/>
</dbReference>
<dbReference type="GO" id="GO:0003735">
    <property type="term" value="F:structural constituent of ribosome"/>
    <property type="evidence" value="ECO:0007669"/>
    <property type="project" value="InterPro"/>
</dbReference>
<dbReference type="Gene3D" id="3.30.70.600">
    <property type="entry name" value="Ribosomal protein S10 domain"/>
    <property type="match status" value="1"/>
</dbReference>
<dbReference type="EMBL" id="KE346374">
    <property type="protein sequence ID" value="KJE97535.1"/>
    <property type="molecule type" value="Genomic_DNA"/>
</dbReference>
<proteinExistence type="inferred from homology"/>
<evidence type="ECO:0000256" key="7">
    <source>
        <dbReference type="ARBA" id="ARBA00035544"/>
    </source>
</evidence>
<gene>
    <name evidence="10" type="ORF">CAOG_007375</name>
</gene>
<organism evidence="10 11">
    <name type="scientific">Capsaspora owczarzaki (strain ATCC 30864)</name>
    <dbReference type="NCBI Taxonomy" id="595528"/>
    <lineage>
        <taxon>Eukaryota</taxon>
        <taxon>Filasterea</taxon>
        <taxon>Capsaspora</taxon>
    </lineage>
</organism>
<dbReference type="InterPro" id="IPR027486">
    <property type="entry name" value="Ribosomal_uS10_dom"/>
</dbReference>
<dbReference type="InterPro" id="IPR036838">
    <property type="entry name" value="Ribosomal_uS10_dom_sf"/>
</dbReference>
<comment type="subcellular location">
    <subcellularLocation>
        <location evidence="1">Mitochondrion</location>
    </subcellularLocation>
</comment>
<dbReference type="Pfam" id="PF00338">
    <property type="entry name" value="Ribosomal_S10"/>
    <property type="match status" value="1"/>
</dbReference>
<sequence length="587" mass="63540">MLAAVVVRRPTTAAQCYSTLLSSPQQLIRRAAVAADAASVTVAVMAGRSGLAASPCGRRAISGFAPGSSARAPTDQPPAASASSSSSEASYGGASGRKSRRGGIRKLTSAEFVRQLTGQPEPRHQEDALLQQVDAFGGQVTKALKQLAEEPGKTHQRMSRLRLEKQQQDVLASERALHAQQVADESGRSVYRRAEQIELRGALDRARASVTKPRFVRNLATPGPTNTIVLPAGMDMAEGVESPAEPEFESFKPREEDALAYEQNRRKHLDERMTADQAWNRAYLKARENEQILSSELVSKSPAPSATALDKDKFDALTQKRAYLAAGAGTKIVAIEEASGDSGIEAAATAAAADAVAAFTKKLGGANDVHAVADHVAAAFGDNASSTVDSSSSTTTTTTTSVVEDEDDGADPLDAVNMMQVDDPHLLKLVNEISRMRQLYAEKLPNRNHEAAGEAQLLPAITISLKGYDWSVLESYASFISMFGDFAGATTTGVLLYPTHTKRFVVLKSPHINKKHRDIFVRNTHHRGVRISNLNEDTLQKFLQIVEREIPAGIEMRVDQFSYEELRFSPRDWRDKYEALVQSSAAN</sequence>
<name>A0A0D2WWV7_CAPO3</name>
<dbReference type="HAMAP" id="MF_00508">
    <property type="entry name" value="Ribosomal_uS10"/>
    <property type="match status" value="1"/>
</dbReference>
<dbReference type="GO" id="GO:0006412">
    <property type="term" value="P:translation"/>
    <property type="evidence" value="ECO:0007669"/>
    <property type="project" value="InterPro"/>
</dbReference>
<feature type="region of interest" description="Disordered" evidence="8">
    <location>
        <begin position="383"/>
        <end position="411"/>
    </location>
</feature>
<dbReference type="Proteomes" id="UP000008743">
    <property type="component" value="Unassembled WGS sequence"/>
</dbReference>
<comment type="similarity">
    <text evidence="2">Belongs to the universal ribosomal protein uS10 family.</text>
</comment>
<dbReference type="SUPFAM" id="SSF54999">
    <property type="entry name" value="Ribosomal protein S10"/>
    <property type="match status" value="1"/>
</dbReference>
<reference evidence="11" key="1">
    <citation type="submission" date="2011-02" db="EMBL/GenBank/DDBJ databases">
        <title>The Genome Sequence of Capsaspora owczarzaki ATCC 30864.</title>
        <authorList>
            <person name="Russ C."/>
            <person name="Cuomo C."/>
            <person name="Burger G."/>
            <person name="Gray M.W."/>
            <person name="Holland P.W.H."/>
            <person name="King N."/>
            <person name="Lang F.B.F."/>
            <person name="Roger A.J."/>
            <person name="Ruiz-Trillo I."/>
            <person name="Young S.K."/>
            <person name="Zeng Q."/>
            <person name="Gargeya S."/>
            <person name="Alvarado L."/>
            <person name="Berlin A."/>
            <person name="Chapman S.B."/>
            <person name="Chen Z."/>
            <person name="Freedman E."/>
            <person name="Gellesch M."/>
            <person name="Goldberg J."/>
            <person name="Griggs A."/>
            <person name="Gujja S."/>
            <person name="Heilman E."/>
            <person name="Heiman D."/>
            <person name="Howarth C."/>
            <person name="Mehta T."/>
            <person name="Neiman D."/>
            <person name="Pearson M."/>
            <person name="Roberts A."/>
            <person name="Saif S."/>
            <person name="Shea T."/>
            <person name="Shenoy N."/>
            <person name="Sisk P."/>
            <person name="Stolte C."/>
            <person name="Sykes S."/>
            <person name="White J."/>
            <person name="Yandava C."/>
            <person name="Haas B."/>
            <person name="Nusbaum C."/>
            <person name="Birren B."/>
        </authorList>
    </citation>
    <scope>NUCLEOTIDE SEQUENCE</scope>
    <source>
        <strain evidence="11">ATCC 30864</strain>
    </source>
</reference>
<evidence type="ECO:0000259" key="9">
    <source>
        <dbReference type="SMART" id="SM01403"/>
    </source>
</evidence>